<evidence type="ECO:0000313" key="2">
    <source>
        <dbReference type="EMBL" id="KAG5641156.1"/>
    </source>
</evidence>
<reference evidence="2" key="2">
    <citation type="submission" date="2021-10" db="EMBL/GenBank/DDBJ databases">
        <title>Phylogenomics reveals ancestral predisposition of the termite-cultivated fungus Termitomyces towards a domesticated lifestyle.</title>
        <authorList>
            <person name="Auxier B."/>
            <person name="Grum-Grzhimaylo A."/>
            <person name="Cardenas M.E."/>
            <person name="Lodge J.D."/>
            <person name="Laessoe T."/>
            <person name="Pedersen O."/>
            <person name="Smith M.E."/>
            <person name="Kuyper T.W."/>
            <person name="Franco-Molano E.A."/>
            <person name="Baroni T.J."/>
            <person name="Aanen D.K."/>
        </authorList>
    </citation>
    <scope>NUCLEOTIDE SEQUENCE</scope>
    <source>
        <strain evidence="2">AP01</strain>
        <tissue evidence="2">Mycelium</tissue>
    </source>
</reference>
<evidence type="ECO:0000313" key="3">
    <source>
        <dbReference type="Proteomes" id="UP000775547"/>
    </source>
</evidence>
<sequence>MSEGYSSDAPLEFPSSEGDAEDENSDDNVISLAHNIDDDYIWPTSHEHDVLDDDETDGPALFDRCPLWIPLAEEQEVEAESETDPVIRAEAKKAQTKRAKAARAAKKTRAASTNAVLRIRLPGRSLHDGSAAKTTTKRARDASQAVKLNSHPLLV</sequence>
<accession>A0A9P7K7D0</accession>
<feature type="region of interest" description="Disordered" evidence="1">
    <location>
        <begin position="1"/>
        <end position="30"/>
    </location>
</feature>
<feature type="region of interest" description="Disordered" evidence="1">
    <location>
        <begin position="123"/>
        <end position="155"/>
    </location>
</feature>
<proteinExistence type="predicted"/>
<protein>
    <submittedName>
        <fullName evidence="2">Uncharacterized protein</fullName>
    </submittedName>
</protein>
<comment type="caution">
    <text evidence="2">The sequence shown here is derived from an EMBL/GenBank/DDBJ whole genome shotgun (WGS) entry which is preliminary data.</text>
</comment>
<name>A0A9P7K7D0_9AGAR</name>
<organism evidence="2 3">
    <name type="scientific">Asterophora parasitica</name>
    <dbReference type="NCBI Taxonomy" id="117018"/>
    <lineage>
        <taxon>Eukaryota</taxon>
        <taxon>Fungi</taxon>
        <taxon>Dikarya</taxon>
        <taxon>Basidiomycota</taxon>
        <taxon>Agaricomycotina</taxon>
        <taxon>Agaricomycetes</taxon>
        <taxon>Agaricomycetidae</taxon>
        <taxon>Agaricales</taxon>
        <taxon>Tricholomatineae</taxon>
        <taxon>Lyophyllaceae</taxon>
        <taxon>Asterophora</taxon>
    </lineage>
</organism>
<evidence type="ECO:0000256" key="1">
    <source>
        <dbReference type="SAM" id="MobiDB-lite"/>
    </source>
</evidence>
<reference evidence="2" key="1">
    <citation type="submission" date="2020-07" db="EMBL/GenBank/DDBJ databases">
        <authorList>
            <person name="Nieuwenhuis M."/>
            <person name="Van De Peppel L.J.J."/>
        </authorList>
    </citation>
    <scope>NUCLEOTIDE SEQUENCE</scope>
    <source>
        <strain evidence="2">AP01</strain>
        <tissue evidence="2">Mycelium</tissue>
    </source>
</reference>
<keyword evidence="3" id="KW-1185">Reference proteome</keyword>
<dbReference type="AlphaFoldDB" id="A0A9P7K7D0"/>
<dbReference type="EMBL" id="JABCKV010000376">
    <property type="protein sequence ID" value="KAG5641156.1"/>
    <property type="molecule type" value="Genomic_DNA"/>
</dbReference>
<gene>
    <name evidence="2" type="ORF">DXG03_005882</name>
</gene>
<dbReference type="Proteomes" id="UP000775547">
    <property type="component" value="Unassembled WGS sequence"/>
</dbReference>